<feature type="region of interest" description="Disordered" evidence="1">
    <location>
        <begin position="80"/>
        <end position="120"/>
    </location>
</feature>
<dbReference type="Proteomes" id="UP001219525">
    <property type="component" value="Unassembled WGS sequence"/>
</dbReference>
<comment type="caution">
    <text evidence="2">The sequence shown here is derived from an EMBL/GenBank/DDBJ whole genome shotgun (WGS) entry which is preliminary data.</text>
</comment>
<evidence type="ECO:0000313" key="2">
    <source>
        <dbReference type="EMBL" id="KAJ7214822.1"/>
    </source>
</evidence>
<feature type="compositionally biased region" description="Polar residues" evidence="1">
    <location>
        <begin position="82"/>
        <end position="104"/>
    </location>
</feature>
<organism evidence="2 3">
    <name type="scientific">Mycena pura</name>
    <dbReference type="NCBI Taxonomy" id="153505"/>
    <lineage>
        <taxon>Eukaryota</taxon>
        <taxon>Fungi</taxon>
        <taxon>Dikarya</taxon>
        <taxon>Basidiomycota</taxon>
        <taxon>Agaricomycotina</taxon>
        <taxon>Agaricomycetes</taxon>
        <taxon>Agaricomycetidae</taxon>
        <taxon>Agaricales</taxon>
        <taxon>Marasmiineae</taxon>
        <taxon>Mycenaceae</taxon>
        <taxon>Mycena</taxon>
    </lineage>
</organism>
<sequence length="165" mass="18554">MAELAALLTRLPDTVLDQFRDAARPGPLTFHSTPADVSQSFTANFRTKNAQLFFDTAWVDLDDQAWLRQRGDLDHLLGPTISERNSTPPVNFDQPRSATPSSGFSFDPYDNYQSPTHSGPGSDFEYLSASGLSTPSYQLWHRQTVQSWVWQSSHADKCIECLEEQ</sequence>
<proteinExistence type="predicted"/>
<name>A0AAD6VL02_9AGAR</name>
<reference evidence="2" key="1">
    <citation type="submission" date="2023-03" db="EMBL/GenBank/DDBJ databases">
        <title>Massive genome expansion in bonnet fungi (Mycena s.s.) driven by repeated elements and novel gene families across ecological guilds.</title>
        <authorList>
            <consortium name="Lawrence Berkeley National Laboratory"/>
            <person name="Harder C.B."/>
            <person name="Miyauchi S."/>
            <person name="Viragh M."/>
            <person name="Kuo A."/>
            <person name="Thoen E."/>
            <person name="Andreopoulos B."/>
            <person name="Lu D."/>
            <person name="Skrede I."/>
            <person name="Drula E."/>
            <person name="Henrissat B."/>
            <person name="Morin E."/>
            <person name="Kohler A."/>
            <person name="Barry K."/>
            <person name="LaButti K."/>
            <person name="Morin E."/>
            <person name="Salamov A."/>
            <person name="Lipzen A."/>
            <person name="Mereny Z."/>
            <person name="Hegedus B."/>
            <person name="Baldrian P."/>
            <person name="Stursova M."/>
            <person name="Weitz H."/>
            <person name="Taylor A."/>
            <person name="Grigoriev I.V."/>
            <person name="Nagy L.G."/>
            <person name="Martin F."/>
            <person name="Kauserud H."/>
        </authorList>
    </citation>
    <scope>NUCLEOTIDE SEQUENCE</scope>
    <source>
        <strain evidence="2">9144</strain>
    </source>
</reference>
<accession>A0AAD6VL02</accession>
<dbReference type="AlphaFoldDB" id="A0AAD6VL02"/>
<keyword evidence="3" id="KW-1185">Reference proteome</keyword>
<evidence type="ECO:0000313" key="3">
    <source>
        <dbReference type="Proteomes" id="UP001219525"/>
    </source>
</evidence>
<gene>
    <name evidence="2" type="ORF">GGX14DRAFT_392086</name>
</gene>
<dbReference type="EMBL" id="JARJCW010000018">
    <property type="protein sequence ID" value="KAJ7214822.1"/>
    <property type="molecule type" value="Genomic_DNA"/>
</dbReference>
<evidence type="ECO:0000256" key="1">
    <source>
        <dbReference type="SAM" id="MobiDB-lite"/>
    </source>
</evidence>
<protein>
    <submittedName>
        <fullName evidence="2">Uncharacterized protein</fullName>
    </submittedName>
</protein>